<dbReference type="EMBL" id="LGVG01000008">
    <property type="protein sequence ID" value="KNE28204.1"/>
    <property type="molecule type" value="Genomic_DNA"/>
</dbReference>
<dbReference type="AlphaFoldDB" id="A0AAW3I615"/>
<sequence length="60" mass="6541">MFMSREIVQIATASQGDDSATIVVLCNDQTMWKIHTHPDAPPSSWIALPPIPQQPGAQRG</sequence>
<protein>
    <submittedName>
        <fullName evidence="1">Uncharacterized protein</fullName>
    </submittedName>
</protein>
<evidence type="ECO:0000313" key="2">
    <source>
        <dbReference type="Proteomes" id="UP000037511"/>
    </source>
</evidence>
<comment type="caution">
    <text evidence="1">The sequence shown here is derived from an EMBL/GenBank/DDBJ whole genome shotgun (WGS) entry which is preliminary data.</text>
</comment>
<proteinExistence type="predicted"/>
<reference evidence="1 2" key="1">
    <citation type="submission" date="2015-07" db="EMBL/GenBank/DDBJ databases">
        <title>Draft genome of Achromobacter spanius.</title>
        <authorList>
            <person name="Wang X."/>
        </authorList>
    </citation>
    <scope>NUCLEOTIDE SEQUENCE [LARGE SCALE GENOMIC DNA]</scope>
    <source>
        <strain evidence="1 2">CGMCC9173</strain>
    </source>
</reference>
<organism evidence="1 2">
    <name type="scientific">Achromobacter spanius</name>
    <dbReference type="NCBI Taxonomy" id="217203"/>
    <lineage>
        <taxon>Bacteria</taxon>
        <taxon>Pseudomonadati</taxon>
        <taxon>Pseudomonadota</taxon>
        <taxon>Betaproteobacteria</taxon>
        <taxon>Burkholderiales</taxon>
        <taxon>Alcaligenaceae</taxon>
        <taxon>Achromobacter</taxon>
    </lineage>
</organism>
<evidence type="ECO:0000313" key="1">
    <source>
        <dbReference type="EMBL" id="KNE28204.1"/>
    </source>
</evidence>
<dbReference type="Proteomes" id="UP000037511">
    <property type="component" value="Unassembled WGS sequence"/>
</dbReference>
<gene>
    <name evidence="1" type="ORF">AFM18_08560</name>
</gene>
<name>A0AAW3I615_9BURK</name>
<accession>A0AAW3I615</accession>